<dbReference type="RefSeq" id="WP_343859889.1">
    <property type="nucleotide sequence ID" value="NZ_BAAAFD010000005.1"/>
</dbReference>
<dbReference type="PANTHER" id="PTHR21485">
    <property type="entry name" value="HAD SUPERFAMILY MEMBERS CMAS AND KDSC"/>
    <property type="match status" value="1"/>
</dbReference>
<proteinExistence type="predicted"/>
<dbReference type="InterPro" id="IPR050793">
    <property type="entry name" value="CMP-NeuNAc_synthase"/>
</dbReference>
<keyword evidence="1" id="KW-0808">Transferase</keyword>
<dbReference type="GO" id="GO:0016779">
    <property type="term" value="F:nucleotidyltransferase activity"/>
    <property type="evidence" value="ECO:0007669"/>
    <property type="project" value="UniProtKB-KW"/>
</dbReference>
<dbReference type="InterPro" id="IPR029044">
    <property type="entry name" value="Nucleotide-diphossugar_trans"/>
</dbReference>
<dbReference type="Pfam" id="PF02348">
    <property type="entry name" value="CTP_transf_3"/>
    <property type="match status" value="1"/>
</dbReference>
<reference evidence="1 2" key="1">
    <citation type="journal article" date="2019" name="Int. J. Syst. Evol. Microbiol.">
        <title>The Global Catalogue of Microorganisms (GCM) 10K type strain sequencing project: providing services to taxonomists for standard genome sequencing and annotation.</title>
        <authorList>
            <consortium name="The Broad Institute Genomics Platform"/>
            <consortium name="The Broad Institute Genome Sequencing Center for Infectious Disease"/>
            <person name="Wu L."/>
            <person name="Ma J."/>
        </authorList>
    </citation>
    <scope>NUCLEOTIDE SEQUENCE [LARGE SCALE GENOMIC DNA]</scope>
    <source>
        <strain evidence="1 2">JCM 15896</strain>
    </source>
</reference>
<protein>
    <submittedName>
        <fullName evidence="1">Acylneuraminate cytidylyltransferase family protein</fullName>
    </submittedName>
</protein>
<name>A0ABN1LKE1_9ALTE</name>
<dbReference type="InterPro" id="IPR003329">
    <property type="entry name" value="Cytidylyl_trans"/>
</dbReference>
<dbReference type="CDD" id="cd02513">
    <property type="entry name" value="CMP-NeuAc_Synthase"/>
    <property type="match status" value="1"/>
</dbReference>
<gene>
    <name evidence="1" type="ORF">GCM10009114_22040</name>
</gene>
<evidence type="ECO:0000313" key="1">
    <source>
        <dbReference type="EMBL" id="GAA0857197.1"/>
    </source>
</evidence>
<keyword evidence="1" id="KW-0548">Nucleotidyltransferase</keyword>
<dbReference type="Gene3D" id="3.90.550.10">
    <property type="entry name" value="Spore Coat Polysaccharide Biosynthesis Protein SpsA, Chain A"/>
    <property type="match status" value="1"/>
</dbReference>
<organism evidence="1 2">
    <name type="scientific">Aliiglaciecola litoralis</name>
    <dbReference type="NCBI Taxonomy" id="582857"/>
    <lineage>
        <taxon>Bacteria</taxon>
        <taxon>Pseudomonadati</taxon>
        <taxon>Pseudomonadota</taxon>
        <taxon>Gammaproteobacteria</taxon>
        <taxon>Alteromonadales</taxon>
        <taxon>Alteromonadaceae</taxon>
        <taxon>Aliiglaciecola</taxon>
    </lineage>
</organism>
<comment type="caution">
    <text evidence="1">The sequence shown here is derived from an EMBL/GenBank/DDBJ whole genome shotgun (WGS) entry which is preliminary data.</text>
</comment>
<accession>A0ABN1LKE1</accession>
<dbReference type="PANTHER" id="PTHR21485:SF6">
    <property type="entry name" value="N-ACYLNEURAMINATE CYTIDYLYLTRANSFERASE-RELATED"/>
    <property type="match status" value="1"/>
</dbReference>
<evidence type="ECO:0000313" key="2">
    <source>
        <dbReference type="Proteomes" id="UP001500359"/>
    </source>
</evidence>
<dbReference type="SUPFAM" id="SSF53448">
    <property type="entry name" value="Nucleotide-diphospho-sugar transferases"/>
    <property type="match status" value="1"/>
</dbReference>
<keyword evidence="2" id="KW-1185">Reference proteome</keyword>
<dbReference type="EMBL" id="BAAAFD010000005">
    <property type="protein sequence ID" value="GAA0857197.1"/>
    <property type="molecule type" value="Genomic_DNA"/>
</dbReference>
<dbReference type="Proteomes" id="UP001500359">
    <property type="component" value="Unassembled WGS sequence"/>
</dbReference>
<sequence length="236" mass="26361">MTTSATLPSHIAVIPARAGSKRLKNKNLKILHQKALIEWTILAAIEANIFARVIVSTDSEHIASVAREAGAEVPFLRPASLASDDSTPVEVGLDLLASLAPEQYSTLTWLQPTSPLRTAADIVAAHQTYQDRQANCVISVCECEHSPLWAGQLPKDNNMRDFIETKINTQRSQDLPKYFRLNGAIYIVDTNKFIEQQSFFLSGDKSFAYTMPQQRSIDIDTQWDFDLAEFVFSRGF</sequence>